<dbReference type="EMBL" id="JACHDN010000001">
    <property type="protein sequence ID" value="MBB5471369.1"/>
    <property type="molecule type" value="Genomic_DNA"/>
</dbReference>
<sequence length="111" mass="12663">MTVERHGQIVRLRPEKREEYLRLHAAVWPQVEATLTAHHVRNYTIFLVDDTLFATYEYTGDDHAADMAGVAADPVTQEWWRHTDPCQAPWGSGTPAGAGPWRDAVEVWHLD</sequence>
<comment type="caution">
    <text evidence="1">The sequence shown here is derived from an EMBL/GenBank/DDBJ whole genome shotgun (WGS) entry which is preliminary data.</text>
</comment>
<dbReference type="SUPFAM" id="SSF54909">
    <property type="entry name" value="Dimeric alpha+beta barrel"/>
    <property type="match status" value="1"/>
</dbReference>
<proteinExistence type="predicted"/>
<dbReference type="Proteomes" id="UP000564629">
    <property type="component" value="Unassembled WGS sequence"/>
</dbReference>
<dbReference type="PANTHER" id="PTHR34389:SF2">
    <property type="entry name" value="L-RHAMNOSE MUTAROTASE"/>
    <property type="match status" value="1"/>
</dbReference>
<evidence type="ECO:0000313" key="1">
    <source>
        <dbReference type="EMBL" id="GEL48421.1"/>
    </source>
</evidence>
<dbReference type="EC" id="5.1.3.32" evidence="2"/>
<name>A0A511FGU0_9CELL</name>
<dbReference type="InterPro" id="IPR011008">
    <property type="entry name" value="Dimeric_a/b-barrel"/>
</dbReference>
<evidence type="ECO:0000313" key="2">
    <source>
        <dbReference type="EMBL" id="MBB5471369.1"/>
    </source>
</evidence>
<keyword evidence="3" id="KW-1185">Reference proteome</keyword>
<evidence type="ECO:0000313" key="4">
    <source>
        <dbReference type="Proteomes" id="UP000564629"/>
    </source>
</evidence>
<keyword evidence="2" id="KW-0413">Isomerase</keyword>
<dbReference type="Proteomes" id="UP000321723">
    <property type="component" value="Unassembled WGS sequence"/>
</dbReference>
<organism evidence="1 3">
    <name type="scientific">Cellulomonas hominis</name>
    <dbReference type="NCBI Taxonomy" id="156981"/>
    <lineage>
        <taxon>Bacteria</taxon>
        <taxon>Bacillati</taxon>
        <taxon>Actinomycetota</taxon>
        <taxon>Actinomycetes</taxon>
        <taxon>Micrococcales</taxon>
        <taxon>Cellulomonadaceae</taxon>
        <taxon>Cellulomonas</taxon>
    </lineage>
</organism>
<gene>
    <name evidence="1" type="ORF">CHO01_35370</name>
    <name evidence="2" type="ORF">HNR08_000105</name>
</gene>
<dbReference type="Pfam" id="PF05336">
    <property type="entry name" value="rhaM"/>
    <property type="match status" value="1"/>
</dbReference>
<accession>A0A511FGU0</accession>
<dbReference type="GO" id="GO:0062192">
    <property type="term" value="F:L-rhamnose mutarotase activity"/>
    <property type="evidence" value="ECO:0007669"/>
    <property type="project" value="UniProtKB-EC"/>
</dbReference>
<protein>
    <submittedName>
        <fullName evidence="2">L-rhamnose mutarotase</fullName>
        <ecNumber evidence="2">5.1.3.32</ecNumber>
    </submittedName>
</protein>
<dbReference type="EMBL" id="BJVQ01000079">
    <property type="protein sequence ID" value="GEL48421.1"/>
    <property type="molecule type" value="Genomic_DNA"/>
</dbReference>
<dbReference type="InterPro" id="IPR008000">
    <property type="entry name" value="Rham/fucose_mutarotase"/>
</dbReference>
<dbReference type="AlphaFoldDB" id="A0A511FGU0"/>
<reference evidence="1 3" key="1">
    <citation type="submission" date="2019-07" db="EMBL/GenBank/DDBJ databases">
        <title>Whole genome shotgun sequence of Cellulomonas hominis NBRC 16055.</title>
        <authorList>
            <person name="Hosoyama A."/>
            <person name="Uohara A."/>
            <person name="Ohji S."/>
            <person name="Ichikawa N."/>
        </authorList>
    </citation>
    <scope>NUCLEOTIDE SEQUENCE [LARGE SCALE GENOMIC DNA]</scope>
    <source>
        <strain evidence="1 3">NBRC 16055</strain>
    </source>
</reference>
<reference evidence="2 4" key="2">
    <citation type="submission" date="2020-08" db="EMBL/GenBank/DDBJ databases">
        <title>Sequencing the genomes of 1000 actinobacteria strains.</title>
        <authorList>
            <person name="Klenk H.-P."/>
        </authorList>
    </citation>
    <scope>NUCLEOTIDE SEQUENCE [LARGE SCALE GENOMIC DNA]</scope>
    <source>
        <strain evidence="2 4">DSM 9581</strain>
    </source>
</reference>
<dbReference type="Gene3D" id="3.30.70.100">
    <property type="match status" value="1"/>
</dbReference>
<evidence type="ECO:0000313" key="3">
    <source>
        <dbReference type="Proteomes" id="UP000321723"/>
    </source>
</evidence>
<dbReference type="PANTHER" id="PTHR34389">
    <property type="entry name" value="L-RHAMNOSE MUTAROTASE"/>
    <property type="match status" value="1"/>
</dbReference>
<dbReference type="RefSeq" id="WP_246803180.1">
    <property type="nucleotide sequence ID" value="NZ_BJVQ01000079.1"/>
</dbReference>